<reference evidence="1 2" key="1">
    <citation type="journal article" date="2013" name="Genome Announc.">
        <title>Draft Genome Sequence of the Psychrophilic and Alkaliphilic Rhodonellum psychrophilum Strain GCM71T.</title>
        <authorList>
            <person name="Hauptmann A.L."/>
            <person name="Glaring M.A."/>
            <person name="Hallin P.F."/>
            <person name="Prieme A."/>
            <person name="Stougaard P."/>
        </authorList>
    </citation>
    <scope>NUCLEOTIDE SEQUENCE [LARGE SCALE GENOMIC DNA]</scope>
    <source>
        <strain evidence="1 2">GCM71</strain>
    </source>
</reference>
<name>U5BUU3_9BACT</name>
<accession>U5BUU3</accession>
<sequence length="91" mass="10633">MKKTQKKGLYLNTDDRFCSLILKNIEQNKTEKQKKTEANLMKIGPIKAADPLGRRSIDNFAGQNLIYSAKILRNRLRNILFSLLDRTTYFR</sequence>
<proteinExistence type="predicted"/>
<dbReference type="Proteomes" id="UP000016843">
    <property type="component" value="Unassembled WGS sequence"/>
</dbReference>
<dbReference type="AlphaFoldDB" id="U5BUU3"/>
<comment type="caution">
    <text evidence="1">The sequence shown here is derived from an EMBL/GenBank/DDBJ whole genome shotgun (WGS) entry which is preliminary data.</text>
</comment>
<dbReference type="EMBL" id="AWXR01000112">
    <property type="protein sequence ID" value="ERM80336.1"/>
    <property type="molecule type" value="Genomic_DNA"/>
</dbReference>
<gene>
    <name evidence="1" type="ORF">P872_13830</name>
</gene>
<protein>
    <submittedName>
        <fullName evidence="1">Uncharacterized protein</fullName>
    </submittedName>
</protein>
<evidence type="ECO:0000313" key="1">
    <source>
        <dbReference type="EMBL" id="ERM80336.1"/>
    </source>
</evidence>
<evidence type="ECO:0000313" key="2">
    <source>
        <dbReference type="Proteomes" id="UP000016843"/>
    </source>
</evidence>
<organism evidence="1 2">
    <name type="scientific">Rhodonellum psychrophilum GCM71 = DSM 17998</name>
    <dbReference type="NCBI Taxonomy" id="1123057"/>
    <lineage>
        <taxon>Bacteria</taxon>
        <taxon>Pseudomonadati</taxon>
        <taxon>Bacteroidota</taxon>
        <taxon>Cytophagia</taxon>
        <taxon>Cytophagales</taxon>
        <taxon>Cytophagaceae</taxon>
        <taxon>Rhodonellum</taxon>
    </lineage>
</organism>
<keyword evidence="2" id="KW-1185">Reference proteome</keyword>